<dbReference type="PANTHER" id="PTHR30579">
    <property type="entry name" value="TRANSCRIPTIONAL REGULATOR"/>
    <property type="match status" value="1"/>
</dbReference>
<dbReference type="AlphaFoldDB" id="A0A5C8PW55"/>
<dbReference type="InterPro" id="IPR036390">
    <property type="entry name" value="WH_DNA-bd_sf"/>
</dbReference>
<sequence>MSERFNLDLLRLLVAVADGGNFSRAASGLGRTQSAVSMQARRLEEIAGRMLFVRAARRVRLTPAGESLARYARRILALESEARAGLARNEPPGIVRLGTPDDYVHFLPALLRRFAERHPRVAVELTCAESAGLFPALADNAIDLAIVTRGPGQDADVLRREPLVWIASPSAWPEQNDPLPLALYQPGCVGRDHALRALTRSDRAIRLAYESPSMAGLLAAARAGLAVAVLARTSVPPDLRIISDAGLPALPALEVSLARNRAAASPPIDALAALIVEEIGEPLAISAAELMQRVVS</sequence>
<evidence type="ECO:0000256" key="3">
    <source>
        <dbReference type="ARBA" id="ARBA00023125"/>
    </source>
</evidence>
<organism evidence="6 7">
    <name type="scientific">Vineibacter terrae</name>
    <dbReference type="NCBI Taxonomy" id="2586908"/>
    <lineage>
        <taxon>Bacteria</taxon>
        <taxon>Pseudomonadati</taxon>
        <taxon>Pseudomonadota</taxon>
        <taxon>Alphaproteobacteria</taxon>
        <taxon>Hyphomicrobiales</taxon>
        <taxon>Vineibacter</taxon>
    </lineage>
</organism>
<evidence type="ECO:0000313" key="6">
    <source>
        <dbReference type="EMBL" id="TXL82291.1"/>
    </source>
</evidence>
<reference evidence="6 7" key="1">
    <citation type="submission" date="2019-06" db="EMBL/GenBank/DDBJ databases">
        <title>New taxonomy in bacterial strain CC-CFT640, isolated from vineyard.</title>
        <authorList>
            <person name="Lin S.-Y."/>
            <person name="Tsai C.-F."/>
            <person name="Young C.-C."/>
        </authorList>
    </citation>
    <scope>NUCLEOTIDE SEQUENCE [LARGE SCALE GENOMIC DNA]</scope>
    <source>
        <strain evidence="6 7">CC-CFT640</strain>
    </source>
</reference>
<comment type="similarity">
    <text evidence="1">Belongs to the LysR transcriptional regulatory family.</text>
</comment>
<evidence type="ECO:0000259" key="5">
    <source>
        <dbReference type="PROSITE" id="PS50931"/>
    </source>
</evidence>
<feature type="domain" description="HTH lysR-type" evidence="5">
    <location>
        <begin position="5"/>
        <end position="62"/>
    </location>
</feature>
<keyword evidence="7" id="KW-1185">Reference proteome</keyword>
<accession>A0A5C8PW55</accession>
<protein>
    <submittedName>
        <fullName evidence="6">LysR family transcriptional regulator</fullName>
    </submittedName>
</protein>
<dbReference type="Gene3D" id="1.10.10.10">
    <property type="entry name" value="Winged helix-like DNA-binding domain superfamily/Winged helix DNA-binding domain"/>
    <property type="match status" value="1"/>
</dbReference>
<dbReference type="RefSeq" id="WP_147844997.1">
    <property type="nucleotide sequence ID" value="NZ_VDUZ01000001.1"/>
</dbReference>
<dbReference type="Gene3D" id="3.40.190.10">
    <property type="entry name" value="Periplasmic binding protein-like II"/>
    <property type="match status" value="2"/>
</dbReference>
<dbReference type="PRINTS" id="PR00039">
    <property type="entry name" value="HTHLYSR"/>
</dbReference>
<dbReference type="InterPro" id="IPR036388">
    <property type="entry name" value="WH-like_DNA-bd_sf"/>
</dbReference>
<name>A0A5C8PW55_9HYPH</name>
<dbReference type="PANTHER" id="PTHR30579:SF7">
    <property type="entry name" value="HTH-TYPE TRANSCRIPTIONAL REGULATOR LRHA-RELATED"/>
    <property type="match status" value="1"/>
</dbReference>
<comment type="caution">
    <text evidence="6">The sequence shown here is derived from an EMBL/GenBank/DDBJ whole genome shotgun (WGS) entry which is preliminary data.</text>
</comment>
<evidence type="ECO:0000313" key="7">
    <source>
        <dbReference type="Proteomes" id="UP000321638"/>
    </source>
</evidence>
<keyword evidence="2" id="KW-0805">Transcription regulation</keyword>
<dbReference type="GO" id="GO:0003677">
    <property type="term" value="F:DNA binding"/>
    <property type="evidence" value="ECO:0007669"/>
    <property type="project" value="UniProtKB-KW"/>
</dbReference>
<dbReference type="OrthoDB" id="9789529at2"/>
<dbReference type="Pfam" id="PF03466">
    <property type="entry name" value="LysR_substrate"/>
    <property type="match status" value="1"/>
</dbReference>
<dbReference type="Proteomes" id="UP000321638">
    <property type="component" value="Unassembled WGS sequence"/>
</dbReference>
<dbReference type="GO" id="GO:0003700">
    <property type="term" value="F:DNA-binding transcription factor activity"/>
    <property type="evidence" value="ECO:0007669"/>
    <property type="project" value="InterPro"/>
</dbReference>
<dbReference type="SUPFAM" id="SSF53850">
    <property type="entry name" value="Periplasmic binding protein-like II"/>
    <property type="match status" value="1"/>
</dbReference>
<dbReference type="FunFam" id="1.10.10.10:FF:000001">
    <property type="entry name" value="LysR family transcriptional regulator"/>
    <property type="match status" value="1"/>
</dbReference>
<gene>
    <name evidence="6" type="ORF">FHP25_00920</name>
</gene>
<dbReference type="InterPro" id="IPR050176">
    <property type="entry name" value="LTTR"/>
</dbReference>
<evidence type="ECO:0000256" key="4">
    <source>
        <dbReference type="ARBA" id="ARBA00023163"/>
    </source>
</evidence>
<keyword evidence="3" id="KW-0238">DNA-binding</keyword>
<evidence type="ECO:0000256" key="2">
    <source>
        <dbReference type="ARBA" id="ARBA00023015"/>
    </source>
</evidence>
<proteinExistence type="inferred from homology"/>
<dbReference type="EMBL" id="VDUZ01000001">
    <property type="protein sequence ID" value="TXL82291.1"/>
    <property type="molecule type" value="Genomic_DNA"/>
</dbReference>
<keyword evidence="4" id="KW-0804">Transcription</keyword>
<dbReference type="Pfam" id="PF00126">
    <property type="entry name" value="HTH_1"/>
    <property type="match status" value="1"/>
</dbReference>
<dbReference type="PROSITE" id="PS50931">
    <property type="entry name" value="HTH_LYSR"/>
    <property type="match status" value="1"/>
</dbReference>
<dbReference type="InterPro" id="IPR000847">
    <property type="entry name" value="LysR_HTH_N"/>
</dbReference>
<evidence type="ECO:0000256" key="1">
    <source>
        <dbReference type="ARBA" id="ARBA00009437"/>
    </source>
</evidence>
<dbReference type="SUPFAM" id="SSF46785">
    <property type="entry name" value="Winged helix' DNA-binding domain"/>
    <property type="match status" value="1"/>
</dbReference>
<dbReference type="InterPro" id="IPR005119">
    <property type="entry name" value="LysR_subst-bd"/>
</dbReference>